<evidence type="ECO:0000256" key="2">
    <source>
        <dbReference type="ARBA" id="ARBA00002704"/>
    </source>
</evidence>
<dbReference type="PANTHER" id="PTHR10395">
    <property type="entry name" value="URICASE AND TRANSTHYRETIN-RELATED"/>
    <property type="match status" value="1"/>
</dbReference>
<dbReference type="InterPro" id="IPR014306">
    <property type="entry name" value="Hydroxyisourate_hydrolase"/>
</dbReference>
<comment type="subunit">
    <text evidence="4 7">Homotetramer.</text>
</comment>
<keyword evidence="6 7" id="KW-0378">Hydrolase</keyword>
<dbReference type="EC" id="3.5.2.17" evidence="7"/>
<gene>
    <name evidence="9" type="primary">uraH</name>
    <name evidence="9" type="ORF">EOT10_30785</name>
</gene>
<proteinExistence type="inferred from homology"/>
<dbReference type="PROSITE" id="PS00768">
    <property type="entry name" value="TRANSTHYRETIN_1"/>
    <property type="match status" value="1"/>
</dbReference>
<feature type="domain" description="Transthyretin/hydroxyisourate hydrolase" evidence="8">
    <location>
        <begin position="4"/>
        <end position="116"/>
    </location>
</feature>
<dbReference type="RefSeq" id="WP_127831645.1">
    <property type="nucleotide sequence ID" value="NZ_RZYA01000019.1"/>
</dbReference>
<dbReference type="Pfam" id="PF00576">
    <property type="entry name" value="Transthyretin"/>
    <property type="match status" value="1"/>
</dbReference>
<dbReference type="PANTHER" id="PTHR10395:SF7">
    <property type="entry name" value="5-HYDROXYISOURATE HYDROLASE"/>
    <property type="match status" value="1"/>
</dbReference>
<comment type="similarity">
    <text evidence="3 7">Belongs to the transthyretin family. 5-hydroxyisourate hydrolase subfamily.</text>
</comment>
<dbReference type="Gene3D" id="2.60.40.180">
    <property type="entry name" value="Transthyretin/hydroxyisourate hydrolase domain"/>
    <property type="match status" value="1"/>
</dbReference>
<comment type="caution">
    <text evidence="9">The sequence shown here is derived from an EMBL/GenBank/DDBJ whole genome shotgun (WGS) entry which is preliminary data.</text>
</comment>
<dbReference type="NCBIfam" id="TIGR02962">
    <property type="entry name" value="hdxy_isourate"/>
    <property type="match status" value="1"/>
</dbReference>
<reference evidence="9 10" key="1">
    <citation type="submission" date="2019-01" db="EMBL/GenBank/DDBJ databases">
        <title>Genome sequences of Streptomyces and Rhizobium isolates collected from root and soil.</title>
        <authorList>
            <person name="Chhettri S."/>
            <person name="Sevigny J.L."/>
            <person name="Sen A."/>
            <person name="Ennis N."/>
            <person name="Tisa L."/>
        </authorList>
    </citation>
    <scope>NUCLEOTIDE SEQUENCE [LARGE SCALE GENOMIC DNA]</scope>
    <source>
        <strain evidence="9 10">San01</strain>
    </source>
</reference>
<evidence type="ECO:0000313" key="10">
    <source>
        <dbReference type="Proteomes" id="UP000283128"/>
    </source>
</evidence>
<dbReference type="AlphaFoldDB" id="A0A437P9G2"/>
<evidence type="ECO:0000259" key="8">
    <source>
        <dbReference type="Pfam" id="PF00576"/>
    </source>
</evidence>
<accession>A0A437P9G2</accession>
<dbReference type="CDD" id="cd05822">
    <property type="entry name" value="TLP_HIUase"/>
    <property type="match status" value="1"/>
</dbReference>
<evidence type="ECO:0000256" key="3">
    <source>
        <dbReference type="ARBA" id="ARBA00009850"/>
    </source>
</evidence>
<evidence type="ECO:0000313" key="9">
    <source>
        <dbReference type="EMBL" id="RVU18895.1"/>
    </source>
</evidence>
<dbReference type="InterPro" id="IPR023416">
    <property type="entry name" value="Transthyretin/HIU_hydrolase_d"/>
</dbReference>
<name>A0A437P9G2_9ACTN</name>
<evidence type="ECO:0000256" key="4">
    <source>
        <dbReference type="ARBA" id="ARBA00011881"/>
    </source>
</evidence>
<dbReference type="SUPFAM" id="SSF49472">
    <property type="entry name" value="Transthyretin (synonym: prealbumin)"/>
    <property type="match status" value="1"/>
</dbReference>
<evidence type="ECO:0000256" key="7">
    <source>
        <dbReference type="RuleBase" id="RU361270"/>
    </source>
</evidence>
<keyword evidence="10" id="KW-1185">Reference proteome</keyword>
<evidence type="ECO:0000256" key="5">
    <source>
        <dbReference type="ARBA" id="ARBA00022631"/>
    </source>
</evidence>
<protein>
    <recommendedName>
        <fullName evidence="7">5-hydroxyisourate hydrolase</fullName>
        <shortName evidence="7">HIU hydrolase</shortName>
        <shortName evidence="7">HIUHase</shortName>
        <ecNumber evidence="7">3.5.2.17</ecNumber>
    </recommendedName>
</protein>
<comment type="function">
    <text evidence="2">Catalyzes the hydrolysis of 5-hydroxyisourate (HIU) to 2-oxo-4-hydroxy-4-carboxy-5-ureidoimidazoline (OHCU).</text>
</comment>
<dbReference type="InterPro" id="IPR036817">
    <property type="entry name" value="Transthyretin/HIU_hydrolase_sf"/>
</dbReference>
<keyword evidence="5 7" id="KW-0659">Purine metabolism</keyword>
<dbReference type="Proteomes" id="UP000283128">
    <property type="component" value="Unassembled WGS sequence"/>
</dbReference>
<sequence length="117" mass="13177">MAGISTHVLDIANGKPGAGMRIEFSILENGAYRVVKTVRTNEEGRTDEPILKPEDAKAGRYELLFHVDEYYAGLRGHLPDPPFIDQVPVRFTVFDATQHFHIPMICTPWNCTTYRGS</sequence>
<dbReference type="GO" id="GO:0033971">
    <property type="term" value="F:hydroxyisourate hydrolase activity"/>
    <property type="evidence" value="ECO:0007669"/>
    <property type="project" value="UniProtKB-EC"/>
</dbReference>
<organism evidence="9 10">
    <name type="scientific">Streptomyces antnestii</name>
    <dbReference type="NCBI Taxonomy" id="2494256"/>
    <lineage>
        <taxon>Bacteria</taxon>
        <taxon>Bacillati</taxon>
        <taxon>Actinomycetota</taxon>
        <taxon>Actinomycetes</taxon>
        <taxon>Kitasatosporales</taxon>
        <taxon>Streptomycetaceae</taxon>
        <taxon>Streptomyces</taxon>
    </lineage>
</organism>
<dbReference type="EMBL" id="RZYA01000019">
    <property type="protein sequence ID" value="RVU18895.1"/>
    <property type="molecule type" value="Genomic_DNA"/>
</dbReference>
<comment type="catalytic activity">
    <reaction evidence="1 7">
        <text>5-hydroxyisourate + H2O = 5-hydroxy-2-oxo-4-ureido-2,5-dihydro-1H-imidazole-5-carboxylate + H(+)</text>
        <dbReference type="Rhea" id="RHEA:23736"/>
        <dbReference type="ChEBI" id="CHEBI:15377"/>
        <dbReference type="ChEBI" id="CHEBI:15378"/>
        <dbReference type="ChEBI" id="CHEBI:18072"/>
        <dbReference type="ChEBI" id="CHEBI:58639"/>
        <dbReference type="EC" id="3.5.2.17"/>
    </reaction>
</comment>
<evidence type="ECO:0000256" key="6">
    <source>
        <dbReference type="ARBA" id="ARBA00022801"/>
    </source>
</evidence>
<dbReference type="GO" id="GO:0006144">
    <property type="term" value="P:purine nucleobase metabolic process"/>
    <property type="evidence" value="ECO:0007669"/>
    <property type="project" value="UniProtKB-KW"/>
</dbReference>
<dbReference type="InterPro" id="IPR023418">
    <property type="entry name" value="Thyroxine_BS"/>
</dbReference>
<dbReference type="OrthoDB" id="9792386at2"/>
<evidence type="ECO:0000256" key="1">
    <source>
        <dbReference type="ARBA" id="ARBA00001043"/>
    </source>
</evidence>